<gene>
    <name evidence="3" type="ORF">AB4Y39_20555</name>
</gene>
<reference evidence="3" key="1">
    <citation type="submission" date="2024-07" db="EMBL/GenBank/DDBJ databases">
        <title>Identification and characteristics of a novel species of coltsfoot's symbiotic bacteria.</title>
        <authorList>
            <person name="Juszczyk A."/>
            <person name="Jasielczuk I."/>
            <person name="Gurgul A."/>
            <person name="Rogala M."/>
            <person name="Kowalczyk A."/>
            <person name="Szmatola T."/>
            <person name="Kosecka-Strojek M."/>
            <person name="Arent Z."/>
            <person name="Latowski D."/>
        </authorList>
    </citation>
    <scope>NUCLEOTIDE SEQUENCE</scope>
    <source>
        <strain evidence="3">Hg7Tf</strain>
    </source>
</reference>
<dbReference type="Gene3D" id="2.40.50.200">
    <property type="entry name" value="Bacterial OB-fold"/>
    <property type="match status" value="1"/>
</dbReference>
<dbReference type="PANTHER" id="PTHR36571">
    <property type="entry name" value="PROTEIN YGIW"/>
    <property type="match status" value="1"/>
</dbReference>
<feature type="signal peptide" evidence="2">
    <location>
        <begin position="1"/>
        <end position="20"/>
    </location>
</feature>
<accession>A0AB39HZV1</accession>
<dbReference type="InterPro" id="IPR005220">
    <property type="entry name" value="CarO-like"/>
</dbReference>
<proteinExistence type="predicted"/>
<name>A0AB39HZV1_9PSED</name>
<dbReference type="AlphaFoldDB" id="A0AB39HZV1"/>
<dbReference type="NCBIfam" id="NF033674">
    <property type="entry name" value="stress_OB_fold"/>
    <property type="match status" value="1"/>
</dbReference>
<dbReference type="SUPFAM" id="SSF101756">
    <property type="entry name" value="Hypothetical protein YgiW"/>
    <property type="match status" value="1"/>
</dbReference>
<evidence type="ECO:0000313" key="3">
    <source>
        <dbReference type="EMBL" id="XDK36075.1"/>
    </source>
</evidence>
<dbReference type="PANTHER" id="PTHR36571:SF1">
    <property type="entry name" value="PROTEIN YGIW"/>
    <property type="match status" value="1"/>
</dbReference>
<dbReference type="RefSeq" id="WP_045181750.1">
    <property type="nucleotide sequence ID" value="NZ_CP162607.1"/>
</dbReference>
<evidence type="ECO:0000256" key="2">
    <source>
        <dbReference type="SAM" id="SignalP"/>
    </source>
</evidence>
<evidence type="ECO:0000256" key="1">
    <source>
        <dbReference type="ARBA" id="ARBA00022729"/>
    </source>
</evidence>
<dbReference type="EMBL" id="CP162607">
    <property type="protein sequence ID" value="XDK36075.1"/>
    <property type="molecule type" value="Genomic_DNA"/>
</dbReference>
<keyword evidence="1 2" id="KW-0732">Signal</keyword>
<sequence>MKARYLALLLAPLFSTAALAAGYTGPGAQPVTTVAAANDAADDTPVVLQGYVVKKVNNDDKYEFKDNTGTITVEIDNEDMPAVPFNEKTKVKLTGEVEKHLMSREVDVDLIEVIN</sequence>
<dbReference type="InterPro" id="IPR036700">
    <property type="entry name" value="BOBF_sf"/>
</dbReference>
<organism evidence="3">
    <name type="scientific">Pseudomonas sp. Hg7Tf</name>
    <dbReference type="NCBI Taxonomy" id="3236988"/>
    <lineage>
        <taxon>Bacteria</taxon>
        <taxon>Pseudomonadati</taxon>
        <taxon>Pseudomonadota</taxon>
        <taxon>Gammaproteobacteria</taxon>
        <taxon>Pseudomonadales</taxon>
        <taxon>Pseudomonadaceae</taxon>
        <taxon>Pseudomonas</taxon>
    </lineage>
</organism>
<feature type="chain" id="PRO_5044231330" evidence="2">
    <location>
        <begin position="21"/>
        <end position="115"/>
    </location>
</feature>
<protein>
    <submittedName>
        <fullName evidence="3">YgiW/YdeI family stress tolerance OB fold protein</fullName>
    </submittedName>
</protein>
<dbReference type="Pfam" id="PF04076">
    <property type="entry name" value="BOF"/>
    <property type="match status" value="1"/>
</dbReference>